<name>A0ABQ9HVA3_9NEOP</name>
<evidence type="ECO:0000313" key="3">
    <source>
        <dbReference type="Proteomes" id="UP001159363"/>
    </source>
</evidence>
<sequence>MKIARHRIFFGMWETSLPTTGQEYGLAVVSQILYCSSAWMHFNDKLLTENSFNKLLSSTHHLCVGRVHSLVLLEQLLAEEGGAALGAGIAAPGARGRRGVGAVRRRVVACLHVLLERLEAGVALLALRALDEEVLGTRLRDWNNTERAAGQAFRANRSGRYTSCGTKTTAVAHRGLETYCPKIFANSPKLPPIAAGPHPRMRGSNLMSCSHRVVDLKSAQFTANSLYPIKRNRIYLTRVVPIVFELISLQTLRTSPLPSVMEPRWCSGQTTCLPPRRTGFNSRLGRSLIFACGNRTGRVFLGDLPLPPPLHSGAAPHLPHFTFIGSQDLDDQSHPSISPPTSSVTSRVPRGCSMTRPCAALSVISSPVTLEDAQTTERASPRPQEPPRWTLAPADKLAHGAAAAERLARSPPTKANRASIPGRVTGLSQVEIALDDTVGRRVFSRISRFPRPFIPAPLHTHFNHPRRLSRHRY</sequence>
<dbReference type="EMBL" id="JARBHB010000003">
    <property type="protein sequence ID" value="KAJ8888318.1"/>
    <property type="molecule type" value="Genomic_DNA"/>
</dbReference>
<proteinExistence type="predicted"/>
<evidence type="ECO:0000313" key="2">
    <source>
        <dbReference type="EMBL" id="KAJ8888318.1"/>
    </source>
</evidence>
<dbReference type="Proteomes" id="UP001159363">
    <property type="component" value="Chromosome 3"/>
</dbReference>
<accession>A0ABQ9HVA3</accession>
<feature type="region of interest" description="Disordered" evidence="1">
    <location>
        <begin position="369"/>
        <end position="388"/>
    </location>
</feature>
<evidence type="ECO:0000256" key="1">
    <source>
        <dbReference type="SAM" id="MobiDB-lite"/>
    </source>
</evidence>
<gene>
    <name evidence="2" type="ORF">PR048_007805</name>
</gene>
<organism evidence="2 3">
    <name type="scientific">Dryococelus australis</name>
    <dbReference type="NCBI Taxonomy" id="614101"/>
    <lineage>
        <taxon>Eukaryota</taxon>
        <taxon>Metazoa</taxon>
        <taxon>Ecdysozoa</taxon>
        <taxon>Arthropoda</taxon>
        <taxon>Hexapoda</taxon>
        <taxon>Insecta</taxon>
        <taxon>Pterygota</taxon>
        <taxon>Neoptera</taxon>
        <taxon>Polyneoptera</taxon>
        <taxon>Phasmatodea</taxon>
        <taxon>Verophasmatodea</taxon>
        <taxon>Anareolatae</taxon>
        <taxon>Phasmatidae</taxon>
        <taxon>Eurycanthinae</taxon>
        <taxon>Dryococelus</taxon>
    </lineage>
</organism>
<comment type="caution">
    <text evidence="2">The sequence shown here is derived from an EMBL/GenBank/DDBJ whole genome shotgun (WGS) entry which is preliminary data.</text>
</comment>
<feature type="region of interest" description="Disordered" evidence="1">
    <location>
        <begin position="330"/>
        <end position="350"/>
    </location>
</feature>
<feature type="compositionally biased region" description="Polar residues" evidence="1">
    <location>
        <begin position="369"/>
        <end position="378"/>
    </location>
</feature>
<feature type="compositionally biased region" description="Low complexity" evidence="1">
    <location>
        <begin position="334"/>
        <end position="350"/>
    </location>
</feature>
<reference evidence="2 3" key="1">
    <citation type="submission" date="2023-02" db="EMBL/GenBank/DDBJ databases">
        <title>LHISI_Scaffold_Assembly.</title>
        <authorList>
            <person name="Stuart O.P."/>
            <person name="Cleave R."/>
            <person name="Magrath M.J.L."/>
            <person name="Mikheyev A.S."/>
        </authorList>
    </citation>
    <scope>NUCLEOTIDE SEQUENCE [LARGE SCALE GENOMIC DNA]</scope>
    <source>
        <strain evidence="2">Daus_M_001</strain>
        <tissue evidence="2">Leg muscle</tissue>
    </source>
</reference>
<keyword evidence="3" id="KW-1185">Reference proteome</keyword>
<protein>
    <submittedName>
        <fullName evidence="2">Uncharacterized protein</fullName>
    </submittedName>
</protein>